<dbReference type="Proteomes" id="UP000635902">
    <property type="component" value="Unassembled WGS sequence"/>
</dbReference>
<evidence type="ECO:0000313" key="3">
    <source>
        <dbReference type="EMBL" id="MBF4553274.1"/>
    </source>
</evidence>
<reference evidence="3 4" key="1">
    <citation type="submission" date="2020-10" db="EMBL/GenBank/DDBJ databases">
        <title>Novel species in genus Corynebacterium.</title>
        <authorList>
            <person name="Zhang G."/>
        </authorList>
    </citation>
    <scope>NUCLEOTIDE SEQUENCE [LARGE SCALE GENOMIC DNA]</scope>
    <source>
        <strain evidence="3 4">DSM 45110</strain>
    </source>
</reference>
<protein>
    <submittedName>
        <fullName evidence="3">AAA family ATPase</fullName>
    </submittedName>
</protein>
<dbReference type="InterPro" id="IPR038729">
    <property type="entry name" value="Rad50/SbcC_AAA"/>
</dbReference>
<dbReference type="Gene3D" id="3.40.50.300">
    <property type="entry name" value="P-loop containing nucleotide triphosphate hydrolases"/>
    <property type="match status" value="2"/>
</dbReference>
<dbReference type="PANTHER" id="PTHR41259">
    <property type="entry name" value="DOUBLE-STRAND BREAK REPAIR RAD50 ATPASE, PUTATIVE-RELATED"/>
    <property type="match status" value="1"/>
</dbReference>
<feature type="domain" description="Rad50/SbcC-type AAA" evidence="2">
    <location>
        <begin position="6"/>
        <end position="278"/>
    </location>
</feature>
<feature type="coiled-coil region" evidence="1">
    <location>
        <begin position="672"/>
        <end position="794"/>
    </location>
</feature>
<evidence type="ECO:0000313" key="4">
    <source>
        <dbReference type="Proteomes" id="UP000635902"/>
    </source>
</evidence>
<dbReference type="PANTHER" id="PTHR41259:SF1">
    <property type="entry name" value="DOUBLE-STRAND BREAK REPAIR RAD50 ATPASE, PUTATIVE-RELATED"/>
    <property type="match status" value="1"/>
</dbReference>
<dbReference type="SUPFAM" id="SSF52540">
    <property type="entry name" value="P-loop containing nucleoside triphosphate hydrolases"/>
    <property type="match status" value="2"/>
</dbReference>
<keyword evidence="4" id="KW-1185">Reference proteome</keyword>
<gene>
    <name evidence="3" type="ORF">IRY30_04145</name>
</gene>
<evidence type="ECO:0000259" key="2">
    <source>
        <dbReference type="Pfam" id="PF13476"/>
    </source>
</evidence>
<evidence type="ECO:0000256" key="1">
    <source>
        <dbReference type="SAM" id="Coils"/>
    </source>
</evidence>
<proteinExistence type="predicted"/>
<dbReference type="EMBL" id="JADKMY010000001">
    <property type="protein sequence ID" value="MBF4553274.1"/>
    <property type="molecule type" value="Genomic_DNA"/>
</dbReference>
<dbReference type="RefSeq" id="WP_194556099.1">
    <property type="nucleotide sequence ID" value="NZ_JADKMY010000001.1"/>
</dbReference>
<comment type="caution">
    <text evidence="3">The sequence shown here is derived from an EMBL/GenBank/DDBJ whole genome shotgun (WGS) entry which is preliminary data.</text>
</comment>
<accession>A0ABR9ZJ88</accession>
<dbReference type="InterPro" id="IPR027417">
    <property type="entry name" value="P-loop_NTPase"/>
</dbReference>
<feature type="coiled-coil region" evidence="1">
    <location>
        <begin position="203"/>
        <end position="391"/>
    </location>
</feature>
<organism evidence="3 4">
    <name type="scientific">Corynebacterium suicordis DSM 45110</name>
    <dbReference type="NCBI Taxonomy" id="1121369"/>
    <lineage>
        <taxon>Bacteria</taxon>
        <taxon>Bacillati</taxon>
        <taxon>Actinomycetota</taxon>
        <taxon>Actinomycetes</taxon>
        <taxon>Mycobacteriales</taxon>
        <taxon>Corynebacteriaceae</taxon>
        <taxon>Corynebacterium</taxon>
    </lineage>
</organism>
<dbReference type="Pfam" id="PF13476">
    <property type="entry name" value="AAA_23"/>
    <property type="match status" value="1"/>
</dbReference>
<name>A0ABR9ZJ88_9CORY</name>
<feature type="coiled-coil region" evidence="1">
    <location>
        <begin position="476"/>
        <end position="568"/>
    </location>
</feature>
<keyword evidence="1" id="KW-0175">Coiled coil</keyword>
<sequence length="923" mass="101139">MLTLHSLSLEHVAGVDSAQLQLSESGVTVVYGANEGGKTTLLKAFEVLLSDVKVASSAKSVQWMYPKHLDESPTISAEMTVGDYRLHITKTYKARGGQAVLKVSAPAVENETGRRAEERLQEILAEGMDTTLRDALTIRQGESLETFVAADVESLARALDDAEEVESGAMKTSSATSDLLNRVHKEYRRYFTDGGSVAGKGELGQAKQAKDDAEDSAREARLAYEQAQAHIVAIDQFTESIELERLKQPAAQEELEVSQKELAEAEAVENKLQQLESKAKAAGSQLEVAESRLDARQKLRAALDESGTKMAQLRESAEVSVKAMDAEHAEIQEKEALRERKSGELDESEALIEVTRSIAEVHAAATESVAAEKLADEVQQLVEQRKELREKLASNPATPQTMNAFREALTGLRTAERFRDAIATSVHIAGPQGAEIQDSAGESFALDESGALIRVTHERSLTMGEFTVTVTPSEDLSRSERDVERARASVQKLTSELGLDEPELSDAEELAAKRSQLEDELQQTSTALAAKTGDKGEAAIASRVQETLDELRDSVSELRELADSAESIDSEKSSSVMGVAREILAVTESNEDEESWAREITELEVDVHTTREELLTWNAEVKAFLRQAPARDGGMTATQKKHFTLQAELEQVEIAHQLNSERLEQARADKPDQALEDEVTLARNANEQANDEWSRGREEFGQHSIELAREKNAGAQERVRKIESRIQQFQLDRAQREGQLEKGYGAAAELQEAQSELERCTLALERVQAQADAAKLLRDTIENARAELRAKYEKPFKEAFEGLASAVFGVDTSFTFGPDLRIEKRVRAGLDLDADALSGGAQEQMMMLARLAVATLVGKGGSVPIFIDDALGFSDPHRMKSMNAVLGRLGREHQVIVLTCDVDRFDSIVGAAQHSIESIRAQG</sequence>